<evidence type="ECO:0000313" key="8">
    <source>
        <dbReference type="Proteomes" id="UP000244928"/>
    </source>
</evidence>
<keyword evidence="8" id="KW-1185">Reference proteome</keyword>
<dbReference type="EMBL" id="CP015449">
    <property type="protein sequence ID" value="AWH92906.1"/>
    <property type="molecule type" value="Genomic_DNA"/>
</dbReference>
<feature type="transmembrane region" description="Helical" evidence="6">
    <location>
        <begin position="108"/>
        <end position="128"/>
    </location>
</feature>
<dbReference type="AlphaFoldDB" id="A0A2S1R9D9"/>
<evidence type="ECO:0000256" key="3">
    <source>
        <dbReference type="ARBA" id="ARBA00022692"/>
    </source>
</evidence>
<dbReference type="PANTHER" id="PTHR30482">
    <property type="entry name" value="HIGH-AFFINITY BRANCHED-CHAIN AMINO ACID TRANSPORT SYSTEM PERMEASE"/>
    <property type="match status" value="1"/>
</dbReference>
<protein>
    <submittedName>
        <fullName evidence="7">Branched-chain amino acid ABC transporter permease</fullName>
    </submittedName>
</protein>
<dbReference type="GO" id="GO:0015658">
    <property type="term" value="F:branched-chain amino acid transmembrane transporter activity"/>
    <property type="evidence" value="ECO:0007669"/>
    <property type="project" value="InterPro"/>
</dbReference>
<evidence type="ECO:0000256" key="4">
    <source>
        <dbReference type="ARBA" id="ARBA00022989"/>
    </source>
</evidence>
<reference evidence="7 8" key="1">
    <citation type="submission" date="2016-04" db="EMBL/GenBank/DDBJ databases">
        <title>Complete genome sequence of Dietzia lutea YIM 80766T, a strain isolated from desert soil in Egypt.</title>
        <authorList>
            <person name="Zhao J."/>
            <person name="Hu B."/>
            <person name="Geng S."/>
            <person name="Nie Y."/>
            <person name="Tang Y."/>
        </authorList>
    </citation>
    <scope>NUCLEOTIDE SEQUENCE [LARGE SCALE GENOMIC DNA]</scope>
    <source>
        <strain evidence="7 8">YIM 80766</strain>
    </source>
</reference>
<keyword evidence="5 6" id="KW-0472">Membrane</keyword>
<dbReference type="InterPro" id="IPR001851">
    <property type="entry name" value="ABC_transp_permease"/>
</dbReference>
<evidence type="ECO:0000256" key="6">
    <source>
        <dbReference type="SAM" id="Phobius"/>
    </source>
</evidence>
<evidence type="ECO:0000256" key="5">
    <source>
        <dbReference type="ARBA" id="ARBA00023136"/>
    </source>
</evidence>
<feature type="transmembrane region" description="Helical" evidence="6">
    <location>
        <begin position="241"/>
        <end position="262"/>
    </location>
</feature>
<evidence type="ECO:0000313" key="7">
    <source>
        <dbReference type="EMBL" id="AWH92906.1"/>
    </source>
</evidence>
<gene>
    <name evidence="7" type="ORF">A6035_12830</name>
</gene>
<dbReference type="OrthoDB" id="9814461at2"/>
<dbReference type="KEGG" id="dlu:A6035_12830"/>
<sequence length="363" mass="37096">MLKARTPALAPVLGRARHRLRASPLLRHLLLALVGLLLVVLVIESVSSFRQVQLATMAYTGIAAGGLSLLLGLSGQLSLGHGAFMAIGAYTTALLLQDADRALPLPVVLLIATAVTLAVGAVIGVAAARLHGPYVAGVTLALAVAVPGIALYFSDSLGGDQGLNVRVPDVPAWFENVMFFITGQEITGSKYVAYVGWFALIGVFFLLANLAASRTGRRWRAGRDDGVAAELAGINVGRDRVIAFVVSTGCAGLAGGVMALVVRLTAPAGFGLTLSLALLAGVVIGGLGSLTGALVGAAILTFLPQLTTNAGLGLGLSSLQAAELATLTYGLTLMIVILIAPRGIVGSIRARLRSGRERRAAAG</sequence>
<comment type="subcellular location">
    <subcellularLocation>
        <location evidence="1">Cell membrane</location>
        <topology evidence="1">Multi-pass membrane protein</topology>
    </subcellularLocation>
</comment>
<feature type="transmembrane region" description="Helical" evidence="6">
    <location>
        <begin position="274"/>
        <end position="304"/>
    </location>
</feature>
<feature type="transmembrane region" description="Helical" evidence="6">
    <location>
        <begin position="324"/>
        <end position="345"/>
    </location>
</feature>
<feature type="transmembrane region" description="Helical" evidence="6">
    <location>
        <begin position="79"/>
        <end position="96"/>
    </location>
</feature>
<name>A0A2S1R9D9_9ACTN</name>
<dbReference type="RefSeq" id="WP_108848117.1">
    <property type="nucleotide sequence ID" value="NZ_CP015449.1"/>
</dbReference>
<keyword evidence="2" id="KW-1003">Cell membrane</keyword>
<dbReference type="InterPro" id="IPR043428">
    <property type="entry name" value="LivM-like"/>
</dbReference>
<feature type="transmembrane region" description="Helical" evidence="6">
    <location>
        <begin position="55"/>
        <end position="73"/>
    </location>
</feature>
<dbReference type="PANTHER" id="PTHR30482:SF20">
    <property type="entry name" value="HIGH-AFFINITY BRANCHED-CHAIN AMINO ACID TRANSPORT SYSTEM PERMEASE PROTEIN LIVM"/>
    <property type="match status" value="1"/>
</dbReference>
<feature type="transmembrane region" description="Helical" evidence="6">
    <location>
        <begin position="25"/>
        <end position="43"/>
    </location>
</feature>
<dbReference type="Proteomes" id="UP000244928">
    <property type="component" value="Chromosome"/>
</dbReference>
<organism evidence="7 8">
    <name type="scientific">Dietzia lutea</name>
    <dbReference type="NCBI Taxonomy" id="546160"/>
    <lineage>
        <taxon>Bacteria</taxon>
        <taxon>Bacillati</taxon>
        <taxon>Actinomycetota</taxon>
        <taxon>Actinomycetes</taxon>
        <taxon>Mycobacteriales</taxon>
        <taxon>Dietziaceae</taxon>
        <taxon>Dietzia</taxon>
    </lineage>
</organism>
<dbReference type="Pfam" id="PF02653">
    <property type="entry name" value="BPD_transp_2"/>
    <property type="match status" value="1"/>
</dbReference>
<keyword evidence="4 6" id="KW-1133">Transmembrane helix</keyword>
<proteinExistence type="predicted"/>
<evidence type="ECO:0000256" key="2">
    <source>
        <dbReference type="ARBA" id="ARBA00022475"/>
    </source>
</evidence>
<keyword evidence="3 6" id="KW-0812">Transmembrane</keyword>
<feature type="transmembrane region" description="Helical" evidence="6">
    <location>
        <begin position="191"/>
        <end position="212"/>
    </location>
</feature>
<evidence type="ECO:0000256" key="1">
    <source>
        <dbReference type="ARBA" id="ARBA00004651"/>
    </source>
</evidence>
<accession>A0A2S1R9D9</accession>
<dbReference type="GO" id="GO:0005886">
    <property type="term" value="C:plasma membrane"/>
    <property type="evidence" value="ECO:0007669"/>
    <property type="project" value="UniProtKB-SubCell"/>
</dbReference>
<dbReference type="CDD" id="cd06581">
    <property type="entry name" value="TM_PBP1_LivM_like"/>
    <property type="match status" value="1"/>
</dbReference>
<feature type="transmembrane region" description="Helical" evidence="6">
    <location>
        <begin position="134"/>
        <end position="153"/>
    </location>
</feature>